<evidence type="ECO:0000313" key="6">
    <source>
        <dbReference type="EMBL" id="MBE9396321.1"/>
    </source>
</evidence>
<dbReference type="InterPro" id="IPR058245">
    <property type="entry name" value="NreC/VraR/RcsB-like_REC"/>
</dbReference>
<accession>A0A8J7FAU0</accession>
<evidence type="ECO:0000259" key="4">
    <source>
        <dbReference type="PROSITE" id="PS50043"/>
    </source>
</evidence>
<dbReference type="EMBL" id="JADEYS010000002">
    <property type="protein sequence ID" value="MBE9396321.1"/>
    <property type="molecule type" value="Genomic_DNA"/>
</dbReference>
<dbReference type="Pfam" id="PF00072">
    <property type="entry name" value="Response_reg"/>
    <property type="match status" value="1"/>
</dbReference>
<reference evidence="6" key="1">
    <citation type="submission" date="2020-10" db="EMBL/GenBank/DDBJ databases">
        <title>Bacterium isolated from coastal waters sediment.</title>
        <authorList>
            <person name="Chen R.-J."/>
            <person name="Lu D.-C."/>
            <person name="Zhu K.-L."/>
            <person name="Du Z.-J."/>
        </authorList>
    </citation>
    <scope>NUCLEOTIDE SEQUENCE</scope>
    <source>
        <strain evidence="6">N1Y112</strain>
    </source>
</reference>
<dbReference type="Gene3D" id="3.40.50.2300">
    <property type="match status" value="1"/>
</dbReference>
<comment type="caution">
    <text evidence="6">The sequence shown here is derived from an EMBL/GenBank/DDBJ whole genome shotgun (WGS) entry which is preliminary data.</text>
</comment>
<dbReference type="CDD" id="cd17535">
    <property type="entry name" value="REC_NarL-like"/>
    <property type="match status" value="1"/>
</dbReference>
<dbReference type="PANTHER" id="PTHR43214:SF43">
    <property type="entry name" value="TWO-COMPONENT RESPONSE REGULATOR"/>
    <property type="match status" value="1"/>
</dbReference>
<dbReference type="InterPro" id="IPR000792">
    <property type="entry name" value="Tscrpt_reg_LuxR_C"/>
</dbReference>
<dbReference type="InterPro" id="IPR001789">
    <property type="entry name" value="Sig_transdc_resp-reg_receiver"/>
</dbReference>
<dbReference type="GO" id="GO:0006355">
    <property type="term" value="P:regulation of DNA-templated transcription"/>
    <property type="evidence" value="ECO:0007669"/>
    <property type="project" value="InterPro"/>
</dbReference>
<feature type="modified residue" description="4-aspartylphosphate" evidence="3">
    <location>
        <position position="57"/>
    </location>
</feature>
<keyword evidence="7" id="KW-1185">Reference proteome</keyword>
<dbReference type="GO" id="GO:0000160">
    <property type="term" value="P:phosphorelay signal transduction system"/>
    <property type="evidence" value="ECO:0007669"/>
    <property type="project" value="InterPro"/>
</dbReference>
<dbReference type="Proteomes" id="UP000640333">
    <property type="component" value="Unassembled WGS sequence"/>
</dbReference>
<feature type="domain" description="Response regulatory" evidence="5">
    <location>
        <begin position="6"/>
        <end position="133"/>
    </location>
</feature>
<dbReference type="SUPFAM" id="SSF46894">
    <property type="entry name" value="C-terminal effector domain of the bipartite response regulators"/>
    <property type="match status" value="1"/>
</dbReference>
<evidence type="ECO:0000256" key="3">
    <source>
        <dbReference type="PROSITE-ProRule" id="PRU00169"/>
    </source>
</evidence>
<dbReference type="PROSITE" id="PS50110">
    <property type="entry name" value="RESPONSE_REGULATORY"/>
    <property type="match status" value="1"/>
</dbReference>
<dbReference type="SMART" id="SM00421">
    <property type="entry name" value="HTH_LUXR"/>
    <property type="match status" value="1"/>
</dbReference>
<keyword evidence="1 3" id="KW-0597">Phosphoprotein</keyword>
<dbReference type="RefSeq" id="WP_193951865.1">
    <property type="nucleotide sequence ID" value="NZ_JADEYS010000002.1"/>
</dbReference>
<keyword evidence="2" id="KW-0238">DNA-binding</keyword>
<protein>
    <submittedName>
        <fullName evidence="6">Response regulator transcription factor</fullName>
    </submittedName>
</protein>
<dbReference type="PROSITE" id="PS50043">
    <property type="entry name" value="HTH_LUXR_2"/>
    <property type="match status" value="1"/>
</dbReference>
<feature type="domain" description="HTH luxR-type" evidence="4">
    <location>
        <begin position="154"/>
        <end position="219"/>
    </location>
</feature>
<dbReference type="InterPro" id="IPR039420">
    <property type="entry name" value="WalR-like"/>
</dbReference>
<dbReference type="GO" id="GO:0003677">
    <property type="term" value="F:DNA binding"/>
    <property type="evidence" value="ECO:0007669"/>
    <property type="project" value="UniProtKB-KW"/>
</dbReference>
<dbReference type="InterPro" id="IPR016032">
    <property type="entry name" value="Sig_transdc_resp-reg_C-effctor"/>
</dbReference>
<evidence type="ECO:0000259" key="5">
    <source>
        <dbReference type="PROSITE" id="PS50110"/>
    </source>
</evidence>
<name>A0A8J7FAU0_9GAMM</name>
<dbReference type="SUPFAM" id="SSF52172">
    <property type="entry name" value="CheY-like"/>
    <property type="match status" value="1"/>
</dbReference>
<dbReference type="InterPro" id="IPR011006">
    <property type="entry name" value="CheY-like_superfamily"/>
</dbReference>
<dbReference type="PRINTS" id="PR00038">
    <property type="entry name" value="HTHLUXR"/>
</dbReference>
<dbReference type="Pfam" id="PF00196">
    <property type="entry name" value="GerE"/>
    <property type="match status" value="1"/>
</dbReference>
<sequence>MVDGIGVLLVDDHPLVRAGFHRLLQADGRINIVAEANNGQEAFDLYRQFTPDLVIMDLSMPTDTSDPEATTNINGGLDAIRRIISHDSSARVLVLTVMESDPFPSHVLNAGAKGYLTKRCAPEELLEAVVTIHGGGTYISDVIQAKLGANADDEASPVRALTKRELQIFTHLADGQSVTQVAEIMFLSPKTIHAHRTNILRKLKASNNSELVHLAIRHGIVQA</sequence>
<gene>
    <name evidence="6" type="ORF">IOQ59_03505</name>
</gene>
<organism evidence="6 7">
    <name type="scientific">Pontibacterium sinense</name>
    <dbReference type="NCBI Taxonomy" id="2781979"/>
    <lineage>
        <taxon>Bacteria</taxon>
        <taxon>Pseudomonadati</taxon>
        <taxon>Pseudomonadota</taxon>
        <taxon>Gammaproteobacteria</taxon>
        <taxon>Oceanospirillales</taxon>
        <taxon>Oceanospirillaceae</taxon>
        <taxon>Pontibacterium</taxon>
    </lineage>
</organism>
<dbReference type="PROSITE" id="PS00622">
    <property type="entry name" value="HTH_LUXR_1"/>
    <property type="match status" value="1"/>
</dbReference>
<evidence type="ECO:0000256" key="2">
    <source>
        <dbReference type="ARBA" id="ARBA00023125"/>
    </source>
</evidence>
<proteinExistence type="predicted"/>
<dbReference type="PANTHER" id="PTHR43214">
    <property type="entry name" value="TWO-COMPONENT RESPONSE REGULATOR"/>
    <property type="match status" value="1"/>
</dbReference>
<dbReference type="SMART" id="SM00448">
    <property type="entry name" value="REC"/>
    <property type="match status" value="1"/>
</dbReference>
<dbReference type="CDD" id="cd06170">
    <property type="entry name" value="LuxR_C_like"/>
    <property type="match status" value="1"/>
</dbReference>
<evidence type="ECO:0000313" key="7">
    <source>
        <dbReference type="Proteomes" id="UP000640333"/>
    </source>
</evidence>
<dbReference type="AlphaFoldDB" id="A0A8J7FAU0"/>
<evidence type="ECO:0000256" key="1">
    <source>
        <dbReference type="ARBA" id="ARBA00022553"/>
    </source>
</evidence>